<dbReference type="GeneID" id="94837420"/>
<evidence type="ECO:0000313" key="1">
    <source>
        <dbReference type="EMBL" id="OHT08639.1"/>
    </source>
</evidence>
<gene>
    <name evidence="1" type="ORF">TRFO_22715</name>
</gene>
<accession>A0A1J4KB43</accession>
<dbReference type="GO" id="GO:0030127">
    <property type="term" value="C:COPII vesicle coat"/>
    <property type="evidence" value="ECO:0007669"/>
    <property type="project" value="InterPro"/>
</dbReference>
<dbReference type="GO" id="GO:0000149">
    <property type="term" value="F:SNARE binding"/>
    <property type="evidence" value="ECO:0007669"/>
    <property type="project" value="TreeGrafter"/>
</dbReference>
<dbReference type="VEuPathDB" id="TrichDB:TRFO_22715"/>
<name>A0A1J4KB43_9EUKA</name>
<proteinExistence type="predicted"/>
<dbReference type="SUPFAM" id="SSF82919">
    <property type="entry name" value="Zn-finger domain of Sec23/24"/>
    <property type="match status" value="1"/>
</dbReference>
<dbReference type="OrthoDB" id="10530754at2759"/>
<dbReference type="InterPro" id="IPR036174">
    <property type="entry name" value="Znf_Sec23_Sec24_sf"/>
</dbReference>
<dbReference type="RefSeq" id="XP_068361775.1">
    <property type="nucleotide sequence ID" value="XM_068502716.1"/>
</dbReference>
<evidence type="ECO:0000313" key="2">
    <source>
        <dbReference type="Proteomes" id="UP000179807"/>
    </source>
</evidence>
<keyword evidence="2" id="KW-1185">Reference proteome</keyword>
<evidence type="ECO:0008006" key="3">
    <source>
        <dbReference type="Google" id="ProtNLM"/>
    </source>
</evidence>
<dbReference type="PANTHER" id="PTHR13803">
    <property type="entry name" value="SEC24-RELATED PROTEIN"/>
    <property type="match status" value="1"/>
</dbReference>
<dbReference type="GO" id="GO:0070971">
    <property type="term" value="C:endoplasmic reticulum exit site"/>
    <property type="evidence" value="ECO:0007669"/>
    <property type="project" value="TreeGrafter"/>
</dbReference>
<organism evidence="1 2">
    <name type="scientific">Tritrichomonas foetus</name>
    <dbReference type="NCBI Taxonomy" id="1144522"/>
    <lineage>
        <taxon>Eukaryota</taxon>
        <taxon>Metamonada</taxon>
        <taxon>Parabasalia</taxon>
        <taxon>Tritrichomonadida</taxon>
        <taxon>Tritrichomonadidae</taxon>
        <taxon>Tritrichomonas</taxon>
    </lineage>
</organism>
<sequence length="501" mass="57443">MANSELQSNPFVYQKVDAGAAQTYVKITHHNPESIKNTKPNEFGIQFIPFPYMCIRPAQSVISGDKLPKCKECGAYINRYNFCQGYNFKCPICQTSTQSHIPFEIDGNEFISDVYEAYCSSQNMKRNAFEPTEYFFVSTSLLETHPNILDIIHDCFVSCYNQKQVAIAFLHGAITIVKFRNLLSFQTFAIETPVARLPQLFIPTQQFMKHIPLLKRKASELKFIENSNFPQNLSKYAVAASKPFGTTVRFILDDHGFHSFFEYTNELKKDALEACRNGSQFSLFAFTDKVSYRNPLFQYSSITGGHFKIFPNDIDGGKLRAEMMECLKTSVVHETYIVVRMPSFAEIIDCSGSGFLETHNTLIVPKIKVGDSFFFKFNAKQFNRPFIQFVVFFTSDIGIRKFRIVTVPIKNYPHENLMLQSLFVASFAAQKILVDEVDDISPFLETMKQKYGEKACEKAKSLMNCDDYGKLFQRALEFRTPEKFGVPIQTQEDFSQVNYEV</sequence>
<dbReference type="GO" id="GO:0008270">
    <property type="term" value="F:zinc ion binding"/>
    <property type="evidence" value="ECO:0007669"/>
    <property type="project" value="InterPro"/>
</dbReference>
<dbReference type="Proteomes" id="UP000179807">
    <property type="component" value="Unassembled WGS sequence"/>
</dbReference>
<comment type="caution">
    <text evidence="1">The sequence shown here is derived from an EMBL/GenBank/DDBJ whole genome shotgun (WGS) entry which is preliminary data.</text>
</comment>
<dbReference type="GO" id="GO:0006886">
    <property type="term" value="P:intracellular protein transport"/>
    <property type="evidence" value="ECO:0007669"/>
    <property type="project" value="InterPro"/>
</dbReference>
<dbReference type="AlphaFoldDB" id="A0A1J4KB43"/>
<dbReference type="GO" id="GO:0090110">
    <property type="term" value="P:COPII-coated vesicle cargo loading"/>
    <property type="evidence" value="ECO:0007669"/>
    <property type="project" value="TreeGrafter"/>
</dbReference>
<dbReference type="PANTHER" id="PTHR13803:SF4">
    <property type="entry name" value="SECRETORY 24CD, ISOFORM C"/>
    <property type="match status" value="1"/>
</dbReference>
<dbReference type="InterPro" id="IPR050550">
    <property type="entry name" value="SEC23_SEC24_subfamily"/>
</dbReference>
<dbReference type="EMBL" id="MLAK01000661">
    <property type="protein sequence ID" value="OHT08639.1"/>
    <property type="molecule type" value="Genomic_DNA"/>
</dbReference>
<protein>
    <recommendedName>
        <fullName evidence="3">Zinc finger Sec23/Sec24-type domain-containing protein</fullName>
    </recommendedName>
</protein>
<reference evidence="1" key="1">
    <citation type="submission" date="2016-10" db="EMBL/GenBank/DDBJ databases">
        <authorList>
            <person name="Benchimol M."/>
            <person name="Almeida L.G."/>
            <person name="Vasconcelos A.T."/>
            <person name="Perreira-Neves A."/>
            <person name="Rosa I.A."/>
            <person name="Tasca T."/>
            <person name="Bogo M.R."/>
            <person name="de Souza W."/>
        </authorList>
    </citation>
    <scope>NUCLEOTIDE SEQUENCE [LARGE SCALE GENOMIC DNA]</scope>
    <source>
        <strain evidence="1">K</strain>
    </source>
</reference>